<evidence type="ECO:0000256" key="3">
    <source>
        <dbReference type="ARBA" id="ARBA00023125"/>
    </source>
</evidence>
<sequence length="999" mass="115904">MIIILSYNYHVSAIGILDAMTAAPGFLKTKKRYQSIALPHDFSDEEMVRDWTLSEADKKEVNRYRTNSRLFIAIQLCAVRLYGRFLVEVNDLSRRIVSYLNSQLELPPSLTINTPDRDATFSEQRKNILTYLGFSKYDDNAGACLEKWLSKQAGQGCLPDELFLRAEQYLLNAKVILPGPSVMERLIISVCSDVHERLFESLYQQLSAEIRRAIDELLTAVPGDQRSLFYHLKEYPPSATITSIQSYLERYWSLDGTGIDAIESRIVDPAFMDYLYKLARRYNAKDIKRFKENKRYSLMLCFLLETRKVVLDHLVKMHDQYILDMLRKGKQVHEKKHREFRKRQKKAIDMVLNVTHLLLEWPDDSPLNKVDLWQRIDEKKLLESVDDLHIFKRLEERGYGNLLLARYPSLRKYFPEFLHLPFQAKPGSEPLLKSIHLIRQLDAGELKILPEDVPTYFIPKELRRCLKGKNGKIQRNAWELGVAMAMKEALRSGDLFLPKSKQHVSFWDLMLNPYRWEDTREAAYKDLQQPFKDQVKAQLILQFHQSVGEADKRFDLDTFAVIKGGNLKLKRDDKAEIPEAVKKLQKVIDASMPTIRIEQLLMEVDRETNFSRHFIPVQQHHSRPKKFYKTLISALISQATNLGVVAMSASVDGVTVDMLRHVLQFYVREETITAASAEIVNQHHQLPFSVVHGAGQVSSSDAQRFRIRADSLLAAYYPRYYGYYEKAIGIYTHVSDQYSVYSTKAISCNPREALYVLDGLLENNTILQIREHTTDTHGYTEIIFALCYLLGYYFMPRIRDLKDQQLYRVERNVNYGVFTPLLNKTADLDIVEEQWDEMIHVATSLKERTAPAHVIVERLTNSFPSDRLAKAFTNLGRIIKTEYILRYITDKDLRRTVQLQLNKGEYRHNLPRWIFFANQGEFTTGDYLEIMNKASALSLVSNAILYWNTSRISKIVDELRKQGETVDDDLLAHISLLPYKHVLPNGTYFVEGEAKSDDE</sequence>
<dbReference type="STRING" id="1026882.MAMP_00106"/>
<evidence type="ECO:0000259" key="6">
    <source>
        <dbReference type="Pfam" id="PF13700"/>
    </source>
</evidence>
<dbReference type="eggNOG" id="COG4644">
    <property type="taxonomic scope" value="Bacteria"/>
</dbReference>
<dbReference type="InterPro" id="IPR047653">
    <property type="entry name" value="Tn3-like_transpos"/>
</dbReference>
<dbReference type="NCBIfam" id="NF033527">
    <property type="entry name" value="transpos_Tn3"/>
    <property type="match status" value="1"/>
</dbReference>
<gene>
    <name evidence="7" type="ORF">MAMP_00106</name>
</gene>
<keyword evidence="4" id="KW-0233">DNA recombination</keyword>
<name>F5SXX6_9GAMM</name>
<feature type="domain" description="DUF4158" evidence="6">
    <location>
        <begin position="26"/>
        <end position="190"/>
    </location>
</feature>
<evidence type="ECO:0000256" key="1">
    <source>
        <dbReference type="ARBA" id="ARBA00009402"/>
    </source>
</evidence>
<keyword evidence="3" id="KW-0238">DNA-binding</keyword>
<evidence type="ECO:0000256" key="2">
    <source>
        <dbReference type="ARBA" id="ARBA00022578"/>
    </source>
</evidence>
<dbReference type="Proteomes" id="UP000003544">
    <property type="component" value="Unassembled WGS sequence"/>
</dbReference>
<evidence type="ECO:0000256" key="4">
    <source>
        <dbReference type="ARBA" id="ARBA00023172"/>
    </source>
</evidence>
<protein>
    <submittedName>
        <fullName evidence="7">Transposase, TnpA family</fullName>
    </submittedName>
</protein>
<feature type="domain" description="Tn3 transposase DDE" evidence="5">
    <location>
        <begin position="600"/>
        <end position="988"/>
    </location>
</feature>
<evidence type="ECO:0000313" key="8">
    <source>
        <dbReference type="Proteomes" id="UP000003544"/>
    </source>
</evidence>
<comment type="similarity">
    <text evidence="1">Belongs to the transposase 7 family.</text>
</comment>
<dbReference type="GO" id="GO:0006313">
    <property type="term" value="P:DNA transposition"/>
    <property type="evidence" value="ECO:0007669"/>
    <property type="project" value="InterPro"/>
</dbReference>
<evidence type="ECO:0000313" key="7">
    <source>
        <dbReference type="EMBL" id="EGL54044.1"/>
    </source>
</evidence>
<organism evidence="7 8">
    <name type="scientific">Methylophaga aminisulfidivorans MP</name>
    <dbReference type="NCBI Taxonomy" id="1026882"/>
    <lineage>
        <taxon>Bacteria</taxon>
        <taxon>Pseudomonadati</taxon>
        <taxon>Pseudomonadota</taxon>
        <taxon>Gammaproteobacteria</taxon>
        <taxon>Thiotrichales</taxon>
        <taxon>Piscirickettsiaceae</taxon>
        <taxon>Methylophaga</taxon>
    </lineage>
</organism>
<dbReference type="Pfam" id="PF01526">
    <property type="entry name" value="DDE_Tnp_Tn3"/>
    <property type="match status" value="1"/>
</dbReference>
<dbReference type="GO" id="GO:0004803">
    <property type="term" value="F:transposase activity"/>
    <property type="evidence" value="ECO:0007669"/>
    <property type="project" value="InterPro"/>
</dbReference>
<proteinExistence type="inferred from homology"/>
<keyword evidence="8" id="KW-1185">Reference proteome</keyword>
<keyword evidence="2" id="KW-0815">Transposition</keyword>
<dbReference type="GO" id="GO:0003677">
    <property type="term" value="F:DNA binding"/>
    <property type="evidence" value="ECO:0007669"/>
    <property type="project" value="UniProtKB-KW"/>
</dbReference>
<accession>F5SXX6</accession>
<reference evidence="7 8" key="1">
    <citation type="journal article" date="2011" name="J. Bacteriol.">
        <title>Draft genome sequence of Methylophaga aminisulfidivorans MP T.</title>
        <authorList>
            <person name="Han G.H."/>
            <person name="Kim W."/>
            <person name="Chun J."/>
            <person name="Kim S.W."/>
        </authorList>
    </citation>
    <scope>NUCLEOTIDE SEQUENCE [LARGE SCALE GENOMIC DNA]</scope>
    <source>
        <strain evidence="8">MP(T)</strain>
    </source>
</reference>
<evidence type="ECO:0000259" key="5">
    <source>
        <dbReference type="Pfam" id="PF01526"/>
    </source>
</evidence>
<dbReference type="AlphaFoldDB" id="F5SXX6"/>
<dbReference type="InterPro" id="IPR002513">
    <property type="entry name" value="Tn3_Tnp_DDE_dom"/>
</dbReference>
<dbReference type="Pfam" id="PF13700">
    <property type="entry name" value="DUF4158"/>
    <property type="match status" value="1"/>
</dbReference>
<comment type="caution">
    <text evidence="7">The sequence shown here is derived from an EMBL/GenBank/DDBJ whole genome shotgun (WGS) entry which is preliminary data.</text>
</comment>
<dbReference type="InterPro" id="IPR025296">
    <property type="entry name" value="DUF4158"/>
</dbReference>
<dbReference type="EMBL" id="AFIG01000001">
    <property type="protein sequence ID" value="EGL54044.1"/>
    <property type="molecule type" value="Genomic_DNA"/>
</dbReference>